<dbReference type="STRING" id="1314782.A0A165VDY8"/>
<evidence type="ECO:0000313" key="2">
    <source>
        <dbReference type="EMBL" id="KZT29538.1"/>
    </source>
</evidence>
<evidence type="ECO:0000313" key="3">
    <source>
        <dbReference type="Proteomes" id="UP000076761"/>
    </source>
</evidence>
<dbReference type="Proteomes" id="UP000076761">
    <property type="component" value="Unassembled WGS sequence"/>
</dbReference>
<feature type="region of interest" description="Disordered" evidence="1">
    <location>
        <begin position="107"/>
        <end position="132"/>
    </location>
</feature>
<dbReference type="AlphaFoldDB" id="A0A165VDY8"/>
<proteinExistence type="predicted"/>
<evidence type="ECO:0000256" key="1">
    <source>
        <dbReference type="SAM" id="MobiDB-lite"/>
    </source>
</evidence>
<reference evidence="2 3" key="1">
    <citation type="journal article" date="2016" name="Mol. Biol. Evol.">
        <title>Comparative Genomics of Early-Diverging Mushroom-Forming Fungi Provides Insights into the Origins of Lignocellulose Decay Capabilities.</title>
        <authorList>
            <person name="Nagy L.G."/>
            <person name="Riley R."/>
            <person name="Tritt A."/>
            <person name="Adam C."/>
            <person name="Daum C."/>
            <person name="Floudas D."/>
            <person name="Sun H."/>
            <person name="Yadav J.S."/>
            <person name="Pangilinan J."/>
            <person name="Larsson K.H."/>
            <person name="Matsuura K."/>
            <person name="Barry K."/>
            <person name="Labutti K."/>
            <person name="Kuo R."/>
            <person name="Ohm R.A."/>
            <person name="Bhattacharya S.S."/>
            <person name="Shirouzu T."/>
            <person name="Yoshinaga Y."/>
            <person name="Martin F.M."/>
            <person name="Grigoriev I.V."/>
            <person name="Hibbett D.S."/>
        </authorList>
    </citation>
    <scope>NUCLEOTIDE SEQUENCE [LARGE SCALE GENOMIC DNA]</scope>
    <source>
        <strain evidence="2 3">HHB14362 ss-1</strain>
    </source>
</reference>
<accession>A0A165VDY8</accession>
<protein>
    <submittedName>
        <fullName evidence="2">Uncharacterized protein</fullName>
    </submittedName>
</protein>
<sequence>MNKRLKREASVANELHDAPETPEDLLRLLDLSSLTSEVDISARFRDIAKALLLEYRICLRCGEVATEFDVLELEFYLYKPGCHEDPFTHGADEQKHSGNWYFHKVPRRSPLPPKPTASTSAAGGYRGGTRKGLDLTFGTPRPVRSPYFSADSSSRLSSPTEADIVGGILLRTIQRVSDGTVVSGPSLLVDEILRLSEASSIASLVKDKWNTDIFAFHPPSSASKFREADLYLHRRPISAHKDRPIVYTSPRVGLDLSNLETTDSLDHPRVMYMPKPYRYLTHPHLLTSNGRPQTLYGLYQGMSLLSDYAQDESRVAQELAKLTGLKQSSVVKYLSDYKQGYECGKLRSFIGAAGKGASSSPATYLRMMGTLRRMSGQEAIV</sequence>
<dbReference type="OrthoDB" id="16851at2759"/>
<dbReference type="EMBL" id="KV425554">
    <property type="protein sequence ID" value="KZT29538.1"/>
    <property type="molecule type" value="Genomic_DNA"/>
</dbReference>
<keyword evidence="3" id="KW-1185">Reference proteome</keyword>
<gene>
    <name evidence="2" type="ORF">NEOLEDRAFT_1154003</name>
</gene>
<name>A0A165VDY8_9AGAM</name>
<organism evidence="2 3">
    <name type="scientific">Neolentinus lepideus HHB14362 ss-1</name>
    <dbReference type="NCBI Taxonomy" id="1314782"/>
    <lineage>
        <taxon>Eukaryota</taxon>
        <taxon>Fungi</taxon>
        <taxon>Dikarya</taxon>
        <taxon>Basidiomycota</taxon>
        <taxon>Agaricomycotina</taxon>
        <taxon>Agaricomycetes</taxon>
        <taxon>Gloeophyllales</taxon>
        <taxon>Gloeophyllaceae</taxon>
        <taxon>Neolentinus</taxon>
    </lineage>
</organism>
<dbReference type="InParanoid" id="A0A165VDY8"/>